<dbReference type="AlphaFoldDB" id="A0A8S9IVX7"/>
<sequence>MSEYRPEAKGGSVQVLISPVQPVQDVSIGFWLSSFSDQQAARTLSFLGIIVSSVRCRQQGIFGHIGRSPGCDVDTTGPMLYMLDYEFFLGIIVSSVCCRQQVRNPPMLGCKALRLELAGRVSGRTGLGRRVNFMTLAGLSLARHVVLPDHGVGLDGQSCSCLIVGWPVGLSSPTLGLGHPSVMFLFDCSSETRMYCETDRLRWDKVPWLVRNDVHGLGRTDHDRDPYDLALLEVARNAPKTSQRYKRAVRVDGELVVATSQLYQLGESDGTSSEVDQLS</sequence>
<gene>
    <name evidence="1" type="ORF">F2Q70_00002241</name>
</gene>
<accession>A0A8S9IVX7</accession>
<dbReference type="EMBL" id="QGKY02001015">
    <property type="protein sequence ID" value="KAF2573166.1"/>
    <property type="molecule type" value="Genomic_DNA"/>
</dbReference>
<protein>
    <submittedName>
        <fullName evidence="1">Uncharacterized protein</fullName>
    </submittedName>
</protein>
<evidence type="ECO:0000313" key="1">
    <source>
        <dbReference type="EMBL" id="KAF2573166.1"/>
    </source>
</evidence>
<organism evidence="1">
    <name type="scientific">Brassica cretica</name>
    <name type="common">Mustard</name>
    <dbReference type="NCBI Taxonomy" id="69181"/>
    <lineage>
        <taxon>Eukaryota</taxon>
        <taxon>Viridiplantae</taxon>
        <taxon>Streptophyta</taxon>
        <taxon>Embryophyta</taxon>
        <taxon>Tracheophyta</taxon>
        <taxon>Spermatophyta</taxon>
        <taxon>Magnoliopsida</taxon>
        <taxon>eudicotyledons</taxon>
        <taxon>Gunneridae</taxon>
        <taxon>Pentapetalae</taxon>
        <taxon>rosids</taxon>
        <taxon>malvids</taxon>
        <taxon>Brassicales</taxon>
        <taxon>Brassicaceae</taxon>
        <taxon>Brassiceae</taxon>
        <taxon>Brassica</taxon>
    </lineage>
</organism>
<comment type="caution">
    <text evidence="1">The sequence shown here is derived from an EMBL/GenBank/DDBJ whole genome shotgun (WGS) entry which is preliminary data.</text>
</comment>
<name>A0A8S9IVX7_BRACR</name>
<reference evidence="1" key="1">
    <citation type="submission" date="2019-12" db="EMBL/GenBank/DDBJ databases">
        <title>Genome sequencing and annotation of Brassica cretica.</title>
        <authorList>
            <person name="Studholme D.J."/>
            <person name="Sarris P.F."/>
        </authorList>
    </citation>
    <scope>NUCLEOTIDE SEQUENCE</scope>
    <source>
        <strain evidence="1">PFS-102/07</strain>
        <tissue evidence="1">Leaf</tissue>
    </source>
</reference>
<proteinExistence type="predicted"/>